<dbReference type="PROSITE" id="PS51276">
    <property type="entry name" value="PEPTIDASE_C56_PFPI"/>
    <property type="match status" value="1"/>
</dbReference>
<reference evidence="3 4" key="1">
    <citation type="submission" date="2017-04" db="EMBL/GenBank/DDBJ databases">
        <authorList>
            <person name="Afonso C.L."/>
            <person name="Miller P.J."/>
            <person name="Scott M.A."/>
            <person name="Spackman E."/>
            <person name="Goraichik I."/>
            <person name="Dimitrov K.M."/>
            <person name="Suarez D.L."/>
            <person name="Swayne D.E."/>
        </authorList>
    </citation>
    <scope>NUCLEOTIDE SEQUENCE [LARGE SCALE GENOMIC DNA]</scope>
    <source>
        <strain evidence="3 4">DSM 12555</strain>
    </source>
</reference>
<dbReference type="PANTHER" id="PTHR42733">
    <property type="entry name" value="DJ-1 PROTEIN"/>
    <property type="match status" value="1"/>
</dbReference>
<dbReference type="OrthoDB" id="9800516at2"/>
<dbReference type="Pfam" id="PF01965">
    <property type="entry name" value="DJ-1_PfpI"/>
    <property type="match status" value="1"/>
</dbReference>
<dbReference type="InterPro" id="IPR029062">
    <property type="entry name" value="Class_I_gatase-like"/>
</dbReference>
<dbReference type="GO" id="GO:0006508">
    <property type="term" value="P:proteolysis"/>
    <property type="evidence" value="ECO:0007669"/>
    <property type="project" value="UniProtKB-KW"/>
</dbReference>
<keyword evidence="3" id="KW-0645">Protease</keyword>
<name>A0A1W1XKH4_9CLOT</name>
<organism evidence="3 4">
    <name type="scientific">Clostridium acidisoli DSM 12555</name>
    <dbReference type="NCBI Taxonomy" id="1121291"/>
    <lineage>
        <taxon>Bacteria</taxon>
        <taxon>Bacillati</taxon>
        <taxon>Bacillota</taxon>
        <taxon>Clostridia</taxon>
        <taxon>Eubacteriales</taxon>
        <taxon>Clostridiaceae</taxon>
        <taxon>Clostridium</taxon>
    </lineage>
</organism>
<dbReference type="STRING" id="1121291.SAMN02745134_02174"/>
<accession>A0A1W1XKH4</accession>
<evidence type="ECO:0000313" key="3">
    <source>
        <dbReference type="EMBL" id="SMC24466.1"/>
    </source>
</evidence>
<keyword evidence="3" id="KW-0378">Hydrolase</keyword>
<proteinExistence type="inferred from homology"/>
<keyword evidence="4" id="KW-1185">Reference proteome</keyword>
<sequence>MELSDKSIIVLAEDGFEDMEAIYPILRLREEGIKITVVGTGNKDSYTGEHGYTLDVDDYPSAVNPEEYDGIIIPGGLSAYKLRSNIYIKDIVSKISCSKKLVGCTGLGAAVLISAKVISGYQITCPEEIVDDIINAGGDYTNIGNYVDNNLISAKIPGNLPQFMNNIFEFLSSESGELTNK</sequence>
<dbReference type="RefSeq" id="WP_084115990.1">
    <property type="nucleotide sequence ID" value="NZ_FWXH01000007.1"/>
</dbReference>
<dbReference type="NCBIfam" id="TIGR01382">
    <property type="entry name" value="PfpI"/>
    <property type="match status" value="1"/>
</dbReference>
<dbReference type="Proteomes" id="UP000192468">
    <property type="component" value="Unassembled WGS sequence"/>
</dbReference>
<dbReference type="EMBL" id="FWXH01000007">
    <property type="protein sequence ID" value="SMC24466.1"/>
    <property type="molecule type" value="Genomic_DNA"/>
</dbReference>
<dbReference type="InterPro" id="IPR002818">
    <property type="entry name" value="DJ-1/PfpI"/>
</dbReference>
<dbReference type="SUPFAM" id="SSF52317">
    <property type="entry name" value="Class I glutamine amidotransferase-like"/>
    <property type="match status" value="1"/>
</dbReference>
<dbReference type="AlphaFoldDB" id="A0A1W1XKH4"/>
<evidence type="ECO:0000256" key="1">
    <source>
        <dbReference type="ARBA" id="ARBA00008542"/>
    </source>
</evidence>
<dbReference type="GO" id="GO:0008233">
    <property type="term" value="F:peptidase activity"/>
    <property type="evidence" value="ECO:0007669"/>
    <property type="project" value="UniProtKB-KW"/>
</dbReference>
<evidence type="ECO:0000313" key="4">
    <source>
        <dbReference type="Proteomes" id="UP000192468"/>
    </source>
</evidence>
<dbReference type="Gene3D" id="3.40.50.880">
    <property type="match status" value="1"/>
</dbReference>
<evidence type="ECO:0000259" key="2">
    <source>
        <dbReference type="Pfam" id="PF01965"/>
    </source>
</evidence>
<protein>
    <submittedName>
        <fullName evidence="3">Protease I</fullName>
    </submittedName>
</protein>
<comment type="similarity">
    <text evidence="1">Belongs to the peptidase C56 family.</text>
</comment>
<dbReference type="InterPro" id="IPR006286">
    <property type="entry name" value="C56_PfpI-like"/>
</dbReference>
<feature type="domain" description="DJ-1/PfpI" evidence="2">
    <location>
        <begin position="6"/>
        <end position="169"/>
    </location>
</feature>
<gene>
    <name evidence="3" type="ORF">SAMN02745134_02174</name>
</gene>